<evidence type="ECO:0000313" key="2">
    <source>
        <dbReference type="EMBL" id="MFD1234593.1"/>
    </source>
</evidence>
<accession>A0ABW3VK09</accession>
<feature type="domain" description="HTH arsR-type" evidence="1">
    <location>
        <begin position="15"/>
        <end position="96"/>
    </location>
</feature>
<reference evidence="3" key="1">
    <citation type="journal article" date="2019" name="Int. J. Syst. Evol. Microbiol.">
        <title>The Global Catalogue of Microorganisms (GCM) 10K type strain sequencing project: providing services to taxonomists for standard genome sequencing and annotation.</title>
        <authorList>
            <consortium name="The Broad Institute Genomics Platform"/>
            <consortium name="The Broad Institute Genome Sequencing Center for Infectious Disease"/>
            <person name="Wu L."/>
            <person name="Ma J."/>
        </authorList>
    </citation>
    <scope>NUCLEOTIDE SEQUENCE [LARGE SCALE GENOMIC DNA]</scope>
    <source>
        <strain evidence="3">CCUG 49018</strain>
    </source>
</reference>
<dbReference type="Gene3D" id="1.10.10.10">
    <property type="entry name" value="Winged helix-like DNA-binding domain superfamily/Winged helix DNA-binding domain"/>
    <property type="match status" value="1"/>
</dbReference>
<comment type="caution">
    <text evidence="2">The sequence shown here is derived from an EMBL/GenBank/DDBJ whole genome shotgun (WGS) entry which is preliminary data.</text>
</comment>
<dbReference type="PANTHER" id="PTHR38600:SF1">
    <property type="entry name" value="TRANSCRIPTIONAL REGULATORY PROTEIN"/>
    <property type="match status" value="1"/>
</dbReference>
<protein>
    <submittedName>
        <fullName evidence="2">ArsR/SmtB family transcription factor</fullName>
    </submittedName>
</protein>
<keyword evidence="3" id="KW-1185">Reference proteome</keyword>
<dbReference type="InterPro" id="IPR011991">
    <property type="entry name" value="ArsR-like_HTH"/>
</dbReference>
<name>A0ABW3VK09_9PSEU</name>
<dbReference type="PANTHER" id="PTHR38600">
    <property type="entry name" value="TRANSCRIPTIONAL REGULATORY PROTEIN"/>
    <property type="match status" value="1"/>
</dbReference>
<dbReference type="SMART" id="SM00418">
    <property type="entry name" value="HTH_ARSR"/>
    <property type="match status" value="1"/>
</dbReference>
<evidence type="ECO:0000259" key="1">
    <source>
        <dbReference type="SMART" id="SM00418"/>
    </source>
</evidence>
<sequence length="116" mass="12566">MTAAAAAASPDPVDRTLGALADPHRRRVVELLRGRPHRAGELAAALDLRPSVLSRHLKVLRDSEMVEETSPAFDARVRVYSLRPGATAELRSWLDAVEQGWADQLAALKAHVEGPS</sequence>
<dbReference type="EMBL" id="JBHTMB010000134">
    <property type="protein sequence ID" value="MFD1234593.1"/>
    <property type="molecule type" value="Genomic_DNA"/>
</dbReference>
<dbReference type="RefSeq" id="WP_103379919.1">
    <property type="nucleotide sequence ID" value="NZ_BAABKS010000006.1"/>
</dbReference>
<dbReference type="InterPro" id="IPR001845">
    <property type="entry name" value="HTH_ArsR_DNA-bd_dom"/>
</dbReference>
<organism evidence="2 3">
    <name type="scientific">Pseudonocardia benzenivorans</name>
    <dbReference type="NCBI Taxonomy" id="228005"/>
    <lineage>
        <taxon>Bacteria</taxon>
        <taxon>Bacillati</taxon>
        <taxon>Actinomycetota</taxon>
        <taxon>Actinomycetes</taxon>
        <taxon>Pseudonocardiales</taxon>
        <taxon>Pseudonocardiaceae</taxon>
        <taxon>Pseudonocardia</taxon>
    </lineage>
</organism>
<dbReference type="SUPFAM" id="SSF46785">
    <property type="entry name" value="Winged helix' DNA-binding domain"/>
    <property type="match status" value="1"/>
</dbReference>
<gene>
    <name evidence="2" type="ORF">ACFQ34_14985</name>
</gene>
<dbReference type="NCBIfam" id="NF033788">
    <property type="entry name" value="HTH_metalloreg"/>
    <property type="match status" value="1"/>
</dbReference>
<dbReference type="Pfam" id="PF12840">
    <property type="entry name" value="HTH_20"/>
    <property type="match status" value="1"/>
</dbReference>
<evidence type="ECO:0000313" key="3">
    <source>
        <dbReference type="Proteomes" id="UP001597182"/>
    </source>
</evidence>
<dbReference type="InterPro" id="IPR036390">
    <property type="entry name" value="WH_DNA-bd_sf"/>
</dbReference>
<dbReference type="Proteomes" id="UP001597182">
    <property type="component" value="Unassembled WGS sequence"/>
</dbReference>
<proteinExistence type="predicted"/>
<dbReference type="InterPro" id="IPR036388">
    <property type="entry name" value="WH-like_DNA-bd_sf"/>
</dbReference>
<dbReference type="CDD" id="cd00090">
    <property type="entry name" value="HTH_ARSR"/>
    <property type="match status" value="1"/>
</dbReference>